<evidence type="ECO:0000256" key="1">
    <source>
        <dbReference type="SAM" id="MobiDB-lite"/>
    </source>
</evidence>
<keyword evidence="2" id="KW-1133">Transmembrane helix</keyword>
<comment type="caution">
    <text evidence="3">The sequence shown here is derived from an EMBL/GenBank/DDBJ whole genome shotgun (WGS) entry which is preliminary data.</text>
</comment>
<reference evidence="3" key="2">
    <citation type="journal article" date="2023" name="IMA Fungus">
        <title>Comparative genomic study of the Penicillium genus elucidates a diverse pangenome and 15 lateral gene transfer events.</title>
        <authorList>
            <person name="Petersen C."/>
            <person name="Sorensen T."/>
            <person name="Nielsen M.R."/>
            <person name="Sondergaard T.E."/>
            <person name="Sorensen J.L."/>
            <person name="Fitzpatrick D.A."/>
            <person name="Frisvad J.C."/>
            <person name="Nielsen K.L."/>
        </authorList>
    </citation>
    <scope>NUCLEOTIDE SEQUENCE</scope>
    <source>
        <strain evidence="3">IBT 30069</strain>
    </source>
</reference>
<dbReference type="EMBL" id="JAPQKH010000002">
    <property type="protein sequence ID" value="KAJ5113729.1"/>
    <property type="molecule type" value="Genomic_DNA"/>
</dbReference>
<feature type="transmembrane region" description="Helical" evidence="2">
    <location>
        <begin position="111"/>
        <end position="128"/>
    </location>
</feature>
<dbReference type="Proteomes" id="UP001149165">
    <property type="component" value="Unassembled WGS sequence"/>
</dbReference>
<keyword evidence="2" id="KW-0812">Transmembrane</keyword>
<dbReference type="AlphaFoldDB" id="A0A9W9KNU7"/>
<evidence type="ECO:0000256" key="2">
    <source>
        <dbReference type="SAM" id="Phobius"/>
    </source>
</evidence>
<gene>
    <name evidence="3" type="ORF">N7456_002263</name>
</gene>
<feature type="transmembrane region" description="Helical" evidence="2">
    <location>
        <begin position="67"/>
        <end position="91"/>
    </location>
</feature>
<reference evidence="3" key="1">
    <citation type="submission" date="2022-11" db="EMBL/GenBank/DDBJ databases">
        <authorList>
            <person name="Petersen C."/>
        </authorList>
    </citation>
    <scope>NUCLEOTIDE SEQUENCE</scope>
    <source>
        <strain evidence="3">IBT 30069</strain>
    </source>
</reference>
<evidence type="ECO:0000313" key="3">
    <source>
        <dbReference type="EMBL" id="KAJ5113729.1"/>
    </source>
</evidence>
<name>A0A9W9KNU7_9EURO</name>
<proteinExistence type="predicted"/>
<protein>
    <submittedName>
        <fullName evidence="3">Uncharacterized protein</fullName>
    </submittedName>
</protein>
<feature type="compositionally biased region" description="Polar residues" evidence="1">
    <location>
        <begin position="11"/>
        <end position="24"/>
    </location>
</feature>
<feature type="compositionally biased region" description="Basic and acidic residues" evidence="1">
    <location>
        <begin position="37"/>
        <end position="47"/>
    </location>
</feature>
<accession>A0A9W9KNU7</accession>
<sequence length="145" mass="16055">MDTRNSRVALLQSQNNSPQLSVHSQPHGDAPSTSLLRPHEHHHDGPYHYERTDVKYKQFRRSCRPGLSVVTQIALCIILLGFLALAGLAIWMDGHPTGTTLGDRIEEALKVGSTVYTMVFAALLPEALKNIGRFKAQKGTALWTL</sequence>
<dbReference type="OrthoDB" id="3692311at2759"/>
<evidence type="ECO:0000313" key="4">
    <source>
        <dbReference type="Proteomes" id="UP001149165"/>
    </source>
</evidence>
<keyword evidence="2" id="KW-0472">Membrane</keyword>
<feature type="region of interest" description="Disordered" evidence="1">
    <location>
        <begin position="1"/>
        <end position="47"/>
    </location>
</feature>
<keyword evidence="4" id="KW-1185">Reference proteome</keyword>
<organism evidence="3 4">
    <name type="scientific">Penicillium angulare</name>
    <dbReference type="NCBI Taxonomy" id="116970"/>
    <lineage>
        <taxon>Eukaryota</taxon>
        <taxon>Fungi</taxon>
        <taxon>Dikarya</taxon>
        <taxon>Ascomycota</taxon>
        <taxon>Pezizomycotina</taxon>
        <taxon>Eurotiomycetes</taxon>
        <taxon>Eurotiomycetidae</taxon>
        <taxon>Eurotiales</taxon>
        <taxon>Aspergillaceae</taxon>
        <taxon>Penicillium</taxon>
    </lineage>
</organism>